<evidence type="ECO:0000256" key="4">
    <source>
        <dbReference type="ARBA" id="ARBA00022801"/>
    </source>
</evidence>
<dbReference type="InterPro" id="IPR025705">
    <property type="entry name" value="Beta_hexosaminidase_sua/sub"/>
</dbReference>
<dbReference type="PANTHER" id="PTHR22600">
    <property type="entry name" value="BETA-HEXOSAMINIDASE"/>
    <property type="match status" value="1"/>
</dbReference>
<evidence type="ECO:0000256" key="6">
    <source>
        <dbReference type="SAM" id="SignalP"/>
    </source>
</evidence>
<proteinExistence type="inferred from homology"/>
<dbReference type="GO" id="GO:0005975">
    <property type="term" value="P:carbohydrate metabolic process"/>
    <property type="evidence" value="ECO:0007669"/>
    <property type="project" value="InterPro"/>
</dbReference>
<name>A0A4R3KT43_9SPHI</name>
<dbReference type="PANTHER" id="PTHR22600:SF57">
    <property type="entry name" value="BETA-N-ACETYLHEXOSAMINIDASE"/>
    <property type="match status" value="1"/>
</dbReference>
<dbReference type="SUPFAM" id="SSF55545">
    <property type="entry name" value="beta-N-acetylhexosaminidase-like domain"/>
    <property type="match status" value="1"/>
</dbReference>
<comment type="catalytic activity">
    <reaction evidence="1">
        <text>Hydrolysis of terminal non-reducing N-acetyl-D-hexosamine residues in N-acetyl-beta-D-hexosaminides.</text>
        <dbReference type="EC" id="3.2.1.52"/>
    </reaction>
</comment>
<dbReference type="Pfam" id="PF02838">
    <property type="entry name" value="Glyco_hydro_20b"/>
    <property type="match status" value="1"/>
</dbReference>
<accession>A0A4R3KT43</accession>
<evidence type="ECO:0000256" key="5">
    <source>
        <dbReference type="ARBA" id="ARBA00023295"/>
    </source>
</evidence>
<comment type="similarity">
    <text evidence="2">Belongs to the glycosyl hydrolase 20 family.</text>
</comment>
<dbReference type="InterPro" id="IPR029018">
    <property type="entry name" value="Hex-like_dom2"/>
</dbReference>
<dbReference type="GO" id="GO:0030203">
    <property type="term" value="P:glycosaminoglycan metabolic process"/>
    <property type="evidence" value="ECO:0007669"/>
    <property type="project" value="TreeGrafter"/>
</dbReference>
<feature type="chain" id="PRO_5020359996" description="beta-N-acetylhexosaminidase" evidence="6">
    <location>
        <begin position="25"/>
        <end position="688"/>
    </location>
</feature>
<keyword evidence="10" id="KW-1185">Reference proteome</keyword>
<dbReference type="Proteomes" id="UP000295807">
    <property type="component" value="Unassembled WGS sequence"/>
</dbReference>
<evidence type="ECO:0000313" key="9">
    <source>
        <dbReference type="EMBL" id="TCS87671.1"/>
    </source>
</evidence>
<evidence type="ECO:0000259" key="7">
    <source>
        <dbReference type="Pfam" id="PF00728"/>
    </source>
</evidence>
<comment type="caution">
    <text evidence="9">The sequence shown here is derived from an EMBL/GenBank/DDBJ whole genome shotgun (WGS) entry which is preliminary data.</text>
</comment>
<dbReference type="PRINTS" id="PR00738">
    <property type="entry name" value="GLHYDRLASE20"/>
</dbReference>
<sequence length="688" mass="78181">MFKTFLTFLTVSAFFFAQGMTAHAGLLQMRGGAEPVQMPSLIPEPQSLKWSGEHFPLDRSKGILIEDKRLLQVAEILQARLASDCISIPIRVGRGDNYLIELRLGSVKAPFQAEEAYRLEVKKNKVVLTANTEHGIFNGIQTLYQLTDFNTGMIAGCHITDYPAFKWRGYMVDVGRNYQSLELLKQQIDIMSRYKLNVFHFHLTEDVAWRLQIKAYPALTSAKSMTRNKGKYYSIDEMKELIQYCKDRFITLVPELDMPGHSAAFTRAMGVDMQTDKGLEIVKGILSEVCETYDVPYIHIGADEVAIRNQHFLPEVTSLIHQYKKEVVGWSPGGNYDDRTIRQLWKDEGEHDIGKGSLRHIESRYLYLSDMAPQSGVPSIFQRQFGGKKHGDSSLLGAEICLWDDRRVEQETDHLRMNAVYPSMLAFSERSWKGGGYPGKAADIGPDSSARAKDFAAFEKRLITHKKNYFRNLPFPYVAQTAIKWKLFGPFENHGDVTASFWPEAEGVSPEDSLAAVNATGGTVYLWHHTYDSPVSTWIPAPKVNTTWYAFTRFWSGADTTIHIWAEFLNIARSGADATPPTGEWDYKKSKLWINGLVLDPPEWAYPGRPMGLLEEPLVDEGYYFRRPAIVNVKKGWNSILVKLPLAAFDLPDWHAPPKWMFTVIPVQKADGVNWYASEIRYQPHADR</sequence>
<dbReference type="Gene3D" id="3.30.379.10">
    <property type="entry name" value="Chitobiase/beta-hexosaminidase domain 2-like"/>
    <property type="match status" value="1"/>
</dbReference>
<keyword evidence="5" id="KW-0326">Glycosidase</keyword>
<feature type="domain" description="Glycoside hydrolase family 20 catalytic" evidence="7">
    <location>
        <begin position="165"/>
        <end position="269"/>
    </location>
</feature>
<organism evidence="9 10">
    <name type="scientific">Anseongella ginsenosidimutans</name>
    <dbReference type="NCBI Taxonomy" id="496056"/>
    <lineage>
        <taxon>Bacteria</taxon>
        <taxon>Pseudomonadati</taxon>
        <taxon>Bacteroidota</taxon>
        <taxon>Sphingobacteriia</taxon>
        <taxon>Sphingobacteriales</taxon>
        <taxon>Sphingobacteriaceae</taxon>
        <taxon>Anseongella</taxon>
    </lineage>
</organism>
<keyword evidence="6" id="KW-0732">Signal</keyword>
<dbReference type="InterPro" id="IPR015883">
    <property type="entry name" value="Glyco_hydro_20_cat"/>
</dbReference>
<dbReference type="GO" id="GO:0004563">
    <property type="term" value="F:beta-N-acetylhexosaminidase activity"/>
    <property type="evidence" value="ECO:0007669"/>
    <property type="project" value="UniProtKB-EC"/>
</dbReference>
<dbReference type="InterPro" id="IPR017853">
    <property type="entry name" value="GH"/>
</dbReference>
<evidence type="ECO:0000313" key="10">
    <source>
        <dbReference type="Proteomes" id="UP000295807"/>
    </source>
</evidence>
<feature type="signal peptide" evidence="6">
    <location>
        <begin position="1"/>
        <end position="24"/>
    </location>
</feature>
<feature type="domain" description="Beta-hexosaminidase bacterial type N-terminal" evidence="8">
    <location>
        <begin position="39"/>
        <end position="162"/>
    </location>
</feature>
<evidence type="ECO:0000256" key="3">
    <source>
        <dbReference type="ARBA" id="ARBA00012663"/>
    </source>
</evidence>
<dbReference type="GO" id="GO:0016020">
    <property type="term" value="C:membrane"/>
    <property type="evidence" value="ECO:0007669"/>
    <property type="project" value="TreeGrafter"/>
</dbReference>
<dbReference type="Gene3D" id="3.20.20.80">
    <property type="entry name" value="Glycosidases"/>
    <property type="match status" value="1"/>
</dbReference>
<evidence type="ECO:0000256" key="2">
    <source>
        <dbReference type="ARBA" id="ARBA00006285"/>
    </source>
</evidence>
<evidence type="ECO:0000256" key="1">
    <source>
        <dbReference type="ARBA" id="ARBA00001231"/>
    </source>
</evidence>
<dbReference type="Pfam" id="PF00728">
    <property type="entry name" value="Glyco_hydro_20"/>
    <property type="match status" value="1"/>
</dbReference>
<dbReference type="InterPro" id="IPR015882">
    <property type="entry name" value="HEX_bac_N"/>
</dbReference>
<dbReference type="EMBL" id="SMAD01000004">
    <property type="protein sequence ID" value="TCS87671.1"/>
    <property type="molecule type" value="Genomic_DNA"/>
</dbReference>
<dbReference type="AlphaFoldDB" id="A0A4R3KT43"/>
<evidence type="ECO:0000259" key="8">
    <source>
        <dbReference type="Pfam" id="PF02838"/>
    </source>
</evidence>
<dbReference type="EC" id="3.2.1.52" evidence="3"/>
<reference evidence="9 10" key="1">
    <citation type="submission" date="2019-03" db="EMBL/GenBank/DDBJ databases">
        <title>Genomic Encyclopedia of Type Strains, Phase IV (KMG-IV): sequencing the most valuable type-strain genomes for metagenomic binning, comparative biology and taxonomic classification.</title>
        <authorList>
            <person name="Goeker M."/>
        </authorList>
    </citation>
    <scope>NUCLEOTIDE SEQUENCE [LARGE SCALE GENOMIC DNA]</scope>
    <source>
        <strain evidence="9 10">DSM 21100</strain>
    </source>
</reference>
<protein>
    <recommendedName>
        <fullName evidence="3">beta-N-acetylhexosaminidase</fullName>
        <ecNumber evidence="3">3.2.1.52</ecNumber>
    </recommendedName>
</protein>
<dbReference type="OrthoDB" id="1006965at2"/>
<keyword evidence="4 9" id="KW-0378">Hydrolase</keyword>
<gene>
    <name evidence="9" type="ORF">EDD80_10418</name>
</gene>
<dbReference type="SUPFAM" id="SSF51445">
    <property type="entry name" value="(Trans)glycosidases"/>
    <property type="match status" value="1"/>
</dbReference>